<dbReference type="GO" id="GO:0009314">
    <property type="term" value="P:response to radiation"/>
    <property type="evidence" value="ECO:0007669"/>
    <property type="project" value="UniProtKB-ARBA"/>
</dbReference>
<feature type="domain" description="UvrD-like helicase ATP-binding" evidence="12">
    <location>
        <begin position="64"/>
        <end position="353"/>
    </location>
</feature>
<dbReference type="InterPro" id="IPR013986">
    <property type="entry name" value="DExx_box_DNA_helicase_dom_sf"/>
</dbReference>
<dbReference type="CDD" id="cd17932">
    <property type="entry name" value="DEXQc_UvrD"/>
    <property type="match status" value="1"/>
</dbReference>
<name>A0A0G0K4I1_9BACT</name>
<comment type="catalytic activity">
    <reaction evidence="8">
        <text>Couples ATP hydrolysis with the unwinding of duplex DNA by translocating in the 3'-5' direction.</text>
        <dbReference type="EC" id="5.6.2.4"/>
    </reaction>
</comment>
<evidence type="ECO:0000313" key="14">
    <source>
        <dbReference type="EMBL" id="KKQ73692.1"/>
    </source>
</evidence>
<dbReference type="Pfam" id="PF00580">
    <property type="entry name" value="UvrD-helicase"/>
    <property type="match status" value="1"/>
</dbReference>
<evidence type="ECO:0000256" key="6">
    <source>
        <dbReference type="ARBA" id="ARBA00023125"/>
    </source>
</evidence>
<dbReference type="GO" id="GO:0000725">
    <property type="term" value="P:recombinational repair"/>
    <property type="evidence" value="ECO:0007669"/>
    <property type="project" value="TreeGrafter"/>
</dbReference>
<dbReference type="CDD" id="cd18807">
    <property type="entry name" value="SF1_C_UvrD"/>
    <property type="match status" value="1"/>
</dbReference>
<evidence type="ECO:0000256" key="10">
    <source>
        <dbReference type="ARBA" id="ARBA00048988"/>
    </source>
</evidence>
<dbReference type="Gene3D" id="1.10.486.10">
    <property type="entry name" value="PCRA, domain 4"/>
    <property type="match status" value="1"/>
</dbReference>
<comment type="caution">
    <text evidence="14">The sequence shown here is derived from an EMBL/GenBank/DDBJ whole genome shotgun (WGS) entry which is preliminary data.</text>
</comment>
<dbReference type="GO" id="GO:0005829">
    <property type="term" value="C:cytosol"/>
    <property type="evidence" value="ECO:0007669"/>
    <property type="project" value="TreeGrafter"/>
</dbReference>
<keyword evidence="2 11" id="KW-0547">Nucleotide-binding</keyword>
<evidence type="ECO:0000256" key="1">
    <source>
        <dbReference type="ARBA" id="ARBA00009922"/>
    </source>
</evidence>
<dbReference type="PROSITE" id="PS51198">
    <property type="entry name" value="UVRD_HELICASE_ATP_BIND"/>
    <property type="match status" value="1"/>
</dbReference>
<proteinExistence type="inferred from homology"/>
<dbReference type="Gene3D" id="3.40.50.300">
    <property type="entry name" value="P-loop containing nucleotide triphosphate hydrolases"/>
    <property type="match status" value="2"/>
</dbReference>
<dbReference type="GO" id="GO:0003677">
    <property type="term" value="F:DNA binding"/>
    <property type="evidence" value="ECO:0007669"/>
    <property type="project" value="UniProtKB-KW"/>
</dbReference>
<evidence type="ECO:0000256" key="5">
    <source>
        <dbReference type="ARBA" id="ARBA00022840"/>
    </source>
</evidence>
<feature type="binding site" evidence="11">
    <location>
        <begin position="85"/>
        <end position="92"/>
    </location>
    <ligand>
        <name>ATP</name>
        <dbReference type="ChEBI" id="CHEBI:30616"/>
    </ligand>
</feature>
<evidence type="ECO:0000259" key="13">
    <source>
        <dbReference type="PROSITE" id="PS51217"/>
    </source>
</evidence>
<feature type="domain" description="UvrD-like helicase C-terminal" evidence="13">
    <location>
        <begin position="354"/>
        <end position="598"/>
    </location>
</feature>
<evidence type="ECO:0000256" key="9">
    <source>
        <dbReference type="ARBA" id="ARBA00034808"/>
    </source>
</evidence>
<gene>
    <name evidence="14" type="ORF">US94_C0028G0010</name>
</gene>
<dbReference type="InterPro" id="IPR000212">
    <property type="entry name" value="DNA_helicase_UvrD/REP"/>
</dbReference>
<comment type="catalytic activity">
    <reaction evidence="10">
        <text>ATP + H2O = ADP + phosphate + H(+)</text>
        <dbReference type="Rhea" id="RHEA:13065"/>
        <dbReference type="ChEBI" id="CHEBI:15377"/>
        <dbReference type="ChEBI" id="CHEBI:15378"/>
        <dbReference type="ChEBI" id="CHEBI:30616"/>
        <dbReference type="ChEBI" id="CHEBI:43474"/>
        <dbReference type="ChEBI" id="CHEBI:456216"/>
        <dbReference type="EC" id="5.6.2.4"/>
    </reaction>
</comment>
<dbReference type="GO" id="GO:0033202">
    <property type="term" value="C:DNA helicase complex"/>
    <property type="evidence" value="ECO:0007669"/>
    <property type="project" value="TreeGrafter"/>
</dbReference>
<dbReference type="EC" id="5.6.2.4" evidence="9"/>
<keyword evidence="6" id="KW-0238">DNA-binding</keyword>
<keyword evidence="4 11" id="KW-0347">Helicase</keyword>
<sequence length="678" mass="78337">MLHCDVATLQHFSIAACDCFCYISPFCLCVCVCLRAPQLIGAPIFFIKMFFCYNIDTMDSPILKDLNKEQIEAVKTTEGPVLILAGAGSGKTKALTHRIAYLIQEKKIHPQNILAVTFTNKAAGEMKLRIDKLLGAIRSQKGTHEQIFQLPWMGTFHSVCSKILRKEIQNLGYRRSFVIYNEDESLIAIKHAMDDLNIDKKESNPKTIKNFISGAKNELLTPKKYQPYARGYFGEIVSKVYEQYQKDLKTANALDFDDLIMLTVELFERHLEILSRWQNLFRYILIDEYQDTNFAQYKLVKLLAQKHKNICVVGDDFQAIYGFRGANFRNILDFEKDYPKAKVIKMEQNYRSTKSIITAAQKVIEKNVLRSEKELWTQNEDGLPSTVFEARNEIDEVDFVRTEIEALKNFHKLNDFVILYRTNAQSRILEEIFMQNNIPYRLIGALRFYERKEIKDILSYLKLILNAEDRVSLKRIINVPPRGIGIKSQNANLKSQNENPKIIKFQEMMNHLRSEAKNKKIAELIDEITNVTDYKNFILDGTEEGEMRWENVEELKSVAAKAENLEDFLEQVALVADIDNYDQNTEAVTLMTLHNAKGLEFPIVFMVGMEEGLFPHVNSMFEPANLEEERRLCYVGMTRAEKRLYLTYAVSRMLFGAVQSNAPSRFIAEIPEELVERL</sequence>
<dbReference type="GO" id="GO:0005524">
    <property type="term" value="F:ATP binding"/>
    <property type="evidence" value="ECO:0007669"/>
    <property type="project" value="UniProtKB-UniRule"/>
</dbReference>
<dbReference type="AlphaFoldDB" id="A0A0G0K4I1"/>
<dbReference type="PANTHER" id="PTHR11070:SF2">
    <property type="entry name" value="ATP-DEPENDENT DNA HELICASE SRS2"/>
    <property type="match status" value="1"/>
</dbReference>
<evidence type="ECO:0000259" key="12">
    <source>
        <dbReference type="PROSITE" id="PS51198"/>
    </source>
</evidence>
<dbReference type="Proteomes" id="UP000034498">
    <property type="component" value="Unassembled WGS sequence"/>
</dbReference>
<evidence type="ECO:0000256" key="3">
    <source>
        <dbReference type="ARBA" id="ARBA00022801"/>
    </source>
</evidence>
<organism evidence="14 15">
    <name type="scientific">Berkelbacteria bacterium GW2011_GWB1_38_5</name>
    <dbReference type="NCBI Taxonomy" id="1618336"/>
    <lineage>
        <taxon>Bacteria</taxon>
        <taxon>Candidatus Berkelbacteria</taxon>
    </lineage>
</organism>
<protein>
    <recommendedName>
        <fullName evidence="9">DNA 3'-5' helicase</fullName>
        <ecNumber evidence="9">5.6.2.4</ecNumber>
    </recommendedName>
</protein>
<evidence type="ECO:0000256" key="4">
    <source>
        <dbReference type="ARBA" id="ARBA00022806"/>
    </source>
</evidence>
<accession>A0A0G0K4I1</accession>
<dbReference type="FunFam" id="1.10.10.160:FF:000001">
    <property type="entry name" value="ATP-dependent DNA helicase"/>
    <property type="match status" value="1"/>
</dbReference>
<dbReference type="InterPro" id="IPR014017">
    <property type="entry name" value="DNA_helicase_UvrD-like_C"/>
</dbReference>
<reference evidence="14 15" key="1">
    <citation type="journal article" date="2015" name="Nature">
        <title>rRNA introns, odd ribosomes, and small enigmatic genomes across a large radiation of phyla.</title>
        <authorList>
            <person name="Brown C.T."/>
            <person name="Hug L.A."/>
            <person name="Thomas B.C."/>
            <person name="Sharon I."/>
            <person name="Castelle C.J."/>
            <person name="Singh A."/>
            <person name="Wilkins M.J."/>
            <person name="Williams K.H."/>
            <person name="Banfield J.F."/>
        </authorList>
    </citation>
    <scope>NUCLEOTIDE SEQUENCE [LARGE SCALE GENOMIC DNA]</scope>
</reference>
<evidence type="ECO:0000313" key="15">
    <source>
        <dbReference type="Proteomes" id="UP000034498"/>
    </source>
</evidence>
<dbReference type="STRING" id="1618336.US94_C0028G0010"/>
<keyword evidence="3 11" id="KW-0378">Hydrolase</keyword>
<evidence type="ECO:0000256" key="8">
    <source>
        <dbReference type="ARBA" id="ARBA00034617"/>
    </source>
</evidence>
<dbReference type="InterPro" id="IPR027417">
    <property type="entry name" value="P-loop_NTPase"/>
</dbReference>
<comment type="similarity">
    <text evidence="1">Belongs to the helicase family. UvrD subfamily.</text>
</comment>
<dbReference type="InterPro" id="IPR014016">
    <property type="entry name" value="UvrD-like_ATP-bd"/>
</dbReference>
<dbReference type="PANTHER" id="PTHR11070">
    <property type="entry name" value="UVRD / RECB / PCRA DNA HELICASE FAMILY MEMBER"/>
    <property type="match status" value="1"/>
</dbReference>
<evidence type="ECO:0000256" key="11">
    <source>
        <dbReference type="PROSITE-ProRule" id="PRU00560"/>
    </source>
</evidence>
<dbReference type="EMBL" id="LBUX01000028">
    <property type="protein sequence ID" value="KKQ73692.1"/>
    <property type="molecule type" value="Genomic_DNA"/>
</dbReference>
<keyword evidence="5 11" id="KW-0067">ATP-binding</keyword>
<dbReference type="Gene3D" id="1.10.10.160">
    <property type="match status" value="1"/>
</dbReference>
<dbReference type="SUPFAM" id="SSF52540">
    <property type="entry name" value="P-loop containing nucleoside triphosphate hydrolases"/>
    <property type="match status" value="1"/>
</dbReference>
<dbReference type="GO" id="GO:0016887">
    <property type="term" value="F:ATP hydrolysis activity"/>
    <property type="evidence" value="ECO:0007669"/>
    <property type="project" value="RHEA"/>
</dbReference>
<dbReference type="Pfam" id="PF13361">
    <property type="entry name" value="UvrD_C"/>
    <property type="match status" value="1"/>
</dbReference>
<dbReference type="PATRIC" id="fig|1618336.3.peg.447"/>
<dbReference type="GO" id="GO:0043138">
    <property type="term" value="F:3'-5' DNA helicase activity"/>
    <property type="evidence" value="ECO:0007669"/>
    <property type="project" value="UniProtKB-EC"/>
</dbReference>
<dbReference type="PROSITE" id="PS51217">
    <property type="entry name" value="UVRD_HELICASE_CTER"/>
    <property type="match status" value="1"/>
</dbReference>
<keyword evidence="7" id="KW-0413">Isomerase</keyword>
<evidence type="ECO:0000256" key="7">
    <source>
        <dbReference type="ARBA" id="ARBA00023235"/>
    </source>
</evidence>
<evidence type="ECO:0000256" key="2">
    <source>
        <dbReference type="ARBA" id="ARBA00022741"/>
    </source>
</evidence>